<proteinExistence type="predicted"/>
<dbReference type="GO" id="GO:0000155">
    <property type="term" value="F:phosphorelay sensor kinase activity"/>
    <property type="evidence" value="ECO:0007669"/>
    <property type="project" value="InterPro"/>
</dbReference>
<feature type="transmembrane region" description="Helical" evidence="1">
    <location>
        <begin position="5"/>
        <end position="27"/>
    </location>
</feature>
<organism evidence="3 4">
    <name type="scientific">Fulvivirga lutea</name>
    <dbReference type="NCBI Taxonomy" id="2810512"/>
    <lineage>
        <taxon>Bacteria</taxon>
        <taxon>Pseudomonadati</taxon>
        <taxon>Bacteroidota</taxon>
        <taxon>Cytophagia</taxon>
        <taxon>Cytophagales</taxon>
        <taxon>Fulvivirgaceae</taxon>
        <taxon>Fulvivirga</taxon>
    </lineage>
</organism>
<gene>
    <name evidence="3" type="ORF">JR347_06730</name>
</gene>
<keyword evidence="1" id="KW-0812">Transmembrane</keyword>
<evidence type="ECO:0000313" key="4">
    <source>
        <dbReference type="Proteomes" id="UP000662783"/>
    </source>
</evidence>
<feature type="transmembrane region" description="Helical" evidence="1">
    <location>
        <begin position="77"/>
        <end position="98"/>
    </location>
</feature>
<dbReference type="InterPro" id="IPR036890">
    <property type="entry name" value="HATPase_C_sf"/>
</dbReference>
<protein>
    <submittedName>
        <fullName evidence="3">Sensor histidine kinase</fullName>
    </submittedName>
</protein>
<dbReference type="KEGG" id="fuv:JR347_06730"/>
<sequence length="355" mass="41412">MRRKVFTIIIHITCWSLFILLLCKLFPAYSLIQSDEGETGFLITHTYYYWVLGGSCMFFFYFHSQLLFPKLFLRKKYLAYFISLILLMVFVPAMQYLIDTLLIQYLTLPSDSKVSVKGFFIESIGLNTSSLTYVNCFAFTLGYSFYDSWVKDQQLKKLILQDKIKAENQLLRAQINPHFLFNTLNTFFSLAQKHKAPVIEDGVATLSEMFRYTLENKDTTLMPLTKEIEYVKSYVHLQGLRFKDGDDVDIQFKIEGDFEGKEIHQMILINFIENAFKHGINISGRSYIHIDIDVAEKFQMKVRNSVGSKARDDISFGVGLDNTKNRLDLLYPNKHQLYIESTDNYYEVILTLELP</sequence>
<dbReference type="RefSeq" id="WP_205723284.1">
    <property type="nucleotide sequence ID" value="NZ_CP070608.1"/>
</dbReference>
<dbReference type="Proteomes" id="UP000662783">
    <property type="component" value="Chromosome"/>
</dbReference>
<feature type="domain" description="Signal transduction histidine kinase internal region" evidence="2">
    <location>
        <begin position="166"/>
        <end position="244"/>
    </location>
</feature>
<accession>A0A975A201</accession>
<feature type="transmembrane region" description="Helical" evidence="1">
    <location>
        <begin position="47"/>
        <end position="68"/>
    </location>
</feature>
<dbReference type="PANTHER" id="PTHR34220:SF7">
    <property type="entry name" value="SENSOR HISTIDINE KINASE YPDA"/>
    <property type="match status" value="1"/>
</dbReference>
<keyword evidence="3" id="KW-0808">Transferase</keyword>
<dbReference type="AlphaFoldDB" id="A0A975A201"/>
<evidence type="ECO:0000313" key="3">
    <source>
        <dbReference type="EMBL" id="QSE98770.1"/>
    </source>
</evidence>
<reference evidence="3" key="1">
    <citation type="submission" date="2021-02" db="EMBL/GenBank/DDBJ databases">
        <title>Fulvivirga sp. S481 isolated from sea water.</title>
        <authorList>
            <person name="Bae S.S."/>
            <person name="Baek K."/>
        </authorList>
    </citation>
    <scope>NUCLEOTIDE SEQUENCE</scope>
    <source>
        <strain evidence="3">S481</strain>
    </source>
</reference>
<evidence type="ECO:0000256" key="1">
    <source>
        <dbReference type="SAM" id="Phobius"/>
    </source>
</evidence>
<dbReference type="GO" id="GO:0016020">
    <property type="term" value="C:membrane"/>
    <property type="evidence" value="ECO:0007669"/>
    <property type="project" value="InterPro"/>
</dbReference>
<dbReference type="PANTHER" id="PTHR34220">
    <property type="entry name" value="SENSOR HISTIDINE KINASE YPDA"/>
    <property type="match status" value="1"/>
</dbReference>
<evidence type="ECO:0000259" key="2">
    <source>
        <dbReference type="Pfam" id="PF06580"/>
    </source>
</evidence>
<dbReference type="Gene3D" id="3.30.565.10">
    <property type="entry name" value="Histidine kinase-like ATPase, C-terminal domain"/>
    <property type="match status" value="1"/>
</dbReference>
<keyword evidence="4" id="KW-1185">Reference proteome</keyword>
<dbReference type="Pfam" id="PF06580">
    <property type="entry name" value="His_kinase"/>
    <property type="match status" value="1"/>
</dbReference>
<dbReference type="InterPro" id="IPR050640">
    <property type="entry name" value="Bact_2-comp_sensor_kinase"/>
</dbReference>
<keyword evidence="1" id="KW-0472">Membrane</keyword>
<name>A0A975A201_9BACT</name>
<keyword evidence="3" id="KW-0418">Kinase</keyword>
<dbReference type="InterPro" id="IPR010559">
    <property type="entry name" value="Sig_transdc_His_kin_internal"/>
</dbReference>
<dbReference type="EMBL" id="CP070608">
    <property type="protein sequence ID" value="QSE98770.1"/>
    <property type="molecule type" value="Genomic_DNA"/>
</dbReference>
<keyword evidence="1" id="KW-1133">Transmembrane helix</keyword>